<keyword evidence="5 6" id="KW-0472">Membrane</keyword>
<proteinExistence type="predicted"/>
<accession>A0A0M6WF95</accession>
<feature type="transmembrane region" description="Helical" evidence="6">
    <location>
        <begin position="474"/>
        <end position="493"/>
    </location>
</feature>
<dbReference type="Proteomes" id="UP000049828">
    <property type="component" value="Unassembled WGS sequence"/>
</dbReference>
<feature type="transmembrane region" description="Helical" evidence="6">
    <location>
        <begin position="311"/>
        <end position="329"/>
    </location>
</feature>
<dbReference type="InterPro" id="IPR050833">
    <property type="entry name" value="Poly_Biosynth_Transport"/>
</dbReference>
<evidence type="ECO:0000256" key="5">
    <source>
        <dbReference type="ARBA" id="ARBA00023136"/>
    </source>
</evidence>
<comment type="subcellular location">
    <subcellularLocation>
        <location evidence="1">Cell membrane</location>
        <topology evidence="1">Multi-pass membrane protein</topology>
    </subcellularLocation>
</comment>
<dbReference type="GO" id="GO:0005886">
    <property type="term" value="C:plasma membrane"/>
    <property type="evidence" value="ECO:0007669"/>
    <property type="project" value="UniProtKB-SubCell"/>
</dbReference>
<dbReference type="EMBL" id="CVRS01000059">
    <property type="protein sequence ID" value="CRL35007.1"/>
    <property type="molecule type" value="Genomic_DNA"/>
</dbReference>
<evidence type="ECO:0000256" key="2">
    <source>
        <dbReference type="ARBA" id="ARBA00022475"/>
    </source>
</evidence>
<organism evidence="7 8">
    <name type="scientific">Roseburia inulinivorans</name>
    <dbReference type="NCBI Taxonomy" id="360807"/>
    <lineage>
        <taxon>Bacteria</taxon>
        <taxon>Bacillati</taxon>
        <taxon>Bacillota</taxon>
        <taxon>Clostridia</taxon>
        <taxon>Lachnospirales</taxon>
        <taxon>Lachnospiraceae</taxon>
        <taxon>Roseburia</taxon>
    </lineage>
</organism>
<dbReference type="PANTHER" id="PTHR30250">
    <property type="entry name" value="PST FAMILY PREDICTED COLANIC ACID TRANSPORTER"/>
    <property type="match status" value="1"/>
</dbReference>
<feature type="transmembrane region" description="Helical" evidence="6">
    <location>
        <begin position="251"/>
        <end position="275"/>
    </location>
</feature>
<evidence type="ECO:0000256" key="6">
    <source>
        <dbReference type="SAM" id="Phobius"/>
    </source>
</evidence>
<feature type="transmembrane region" description="Helical" evidence="6">
    <location>
        <begin position="406"/>
        <end position="427"/>
    </location>
</feature>
<feature type="transmembrane region" description="Helical" evidence="6">
    <location>
        <begin position="123"/>
        <end position="142"/>
    </location>
</feature>
<evidence type="ECO:0000313" key="7">
    <source>
        <dbReference type="EMBL" id="CRL35007.1"/>
    </source>
</evidence>
<dbReference type="AlphaFoldDB" id="A0A0M6WF95"/>
<evidence type="ECO:0000256" key="4">
    <source>
        <dbReference type="ARBA" id="ARBA00022989"/>
    </source>
</evidence>
<evidence type="ECO:0000313" key="8">
    <source>
        <dbReference type="Proteomes" id="UP000049828"/>
    </source>
</evidence>
<feature type="transmembrane region" description="Helical" evidence="6">
    <location>
        <begin position="92"/>
        <end position="111"/>
    </location>
</feature>
<gene>
    <name evidence="7" type="ORF">RIL183_15811</name>
</gene>
<feature type="transmembrane region" description="Helical" evidence="6">
    <location>
        <begin position="341"/>
        <end position="359"/>
    </location>
</feature>
<sequence>MSNRKKMAVMNVFSAIMYYVANSIIGFINRKVFTVYLGSELLGLNGLVVSVISMLSLLELGVASSIGYSLYKPLEEKNYGEVKAIMQLFSRLYRYIGIAVAVIGLVLIPFLPFFVRTTIDQNYVIAVYLIFLLDAVLSYFMAYRRTIIVSAQKDYINKNADTFLYIVTGILQIIIICVWKSYIASLIVKLIFTVLNNLYLYIKAGKMFPYLNDKNLHGEIEKEVKDKIVYNVKALFVIKIASYCVVGTDNILLSAFADLTAVAIYSGYTLIIGIINNLFNRSFGYITANIGNYLIGHNKEEIYQFYNKLNFLNYLITSYTSIALLVLLNEFIGKVWLGEDYVFPMAAVAVLVFNNYLRFCTQAAEAFRSAAGLYSPKPFVKYIALLEGGVNLVVSVALAYFAKMGIYGIFLGTSVSTTISIASIAWINYRFLFEKKVHFFYLKFFWYMLWAIISGCVSVLLFKNLYTRNVLFNIILGLVVSFVIPLGVNYLVFGRSVEWRYFIDMLKGIFHKVMQKVKKQ</sequence>
<keyword evidence="8" id="KW-1185">Reference proteome</keyword>
<feature type="transmembrane region" description="Helical" evidence="6">
    <location>
        <begin position="48"/>
        <end position="71"/>
    </location>
</feature>
<reference evidence="8" key="1">
    <citation type="submission" date="2015-05" db="EMBL/GenBank/DDBJ databases">
        <authorList>
            <consortium name="Pathogen Informatics"/>
        </authorList>
    </citation>
    <scope>NUCLEOTIDE SEQUENCE [LARGE SCALE GENOMIC DNA]</scope>
    <source>
        <strain evidence="8">L1-83</strain>
    </source>
</reference>
<feature type="transmembrane region" description="Helical" evidence="6">
    <location>
        <begin position="7"/>
        <end position="28"/>
    </location>
</feature>
<feature type="transmembrane region" description="Helical" evidence="6">
    <location>
        <begin position="439"/>
        <end position="462"/>
    </location>
</feature>
<dbReference type="Pfam" id="PF01943">
    <property type="entry name" value="Polysacc_synt"/>
    <property type="match status" value="1"/>
</dbReference>
<dbReference type="RefSeq" id="WP_021923474.1">
    <property type="nucleotide sequence ID" value="NZ_CVRS01000059.1"/>
</dbReference>
<evidence type="ECO:0000256" key="3">
    <source>
        <dbReference type="ARBA" id="ARBA00022692"/>
    </source>
</evidence>
<keyword evidence="4 6" id="KW-1133">Transmembrane helix</keyword>
<feature type="transmembrane region" description="Helical" evidence="6">
    <location>
        <begin position="379"/>
        <end position="400"/>
    </location>
</feature>
<dbReference type="OrthoDB" id="8609648at2"/>
<dbReference type="InterPro" id="IPR002797">
    <property type="entry name" value="Polysacc_synth"/>
</dbReference>
<name>A0A0M6WF95_9FIRM</name>
<protein>
    <submittedName>
        <fullName evidence="7">Transporter</fullName>
    </submittedName>
</protein>
<dbReference type="PANTHER" id="PTHR30250:SF26">
    <property type="entry name" value="PSMA PROTEIN"/>
    <property type="match status" value="1"/>
</dbReference>
<keyword evidence="2" id="KW-1003">Cell membrane</keyword>
<feature type="transmembrane region" description="Helical" evidence="6">
    <location>
        <begin position="163"/>
        <end position="192"/>
    </location>
</feature>
<keyword evidence="3 6" id="KW-0812">Transmembrane</keyword>
<evidence type="ECO:0000256" key="1">
    <source>
        <dbReference type="ARBA" id="ARBA00004651"/>
    </source>
</evidence>